<accession>A0A8C9HZ49</accession>
<keyword evidence="1" id="KW-0812">Transmembrane</keyword>
<reference evidence="2" key="2">
    <citation type="submission" date="2025-09" db="UniProtKB">
        <authorList>
            <consortium name="Ensembl"/>
        </authorList>
    </citation>
    <scope>IDENTIFICATION</scope>
</reference>
<dbReference type="Ensembl" id="ENSPTET00000039701.1">
    <property type="protein sequence ID" value="ENSPTEP00000028445.1"/>
    <property type="gene ID" value="ENSPTEG00000028096.1"/>
</dbReference>
<reference evidence="2" key="1">
    <citation type="submission" date="2025-08" db="UniProtKB">
        <authorList>
            <consortium name="Ensembl"/>
        </authorList>
    </citation>
    <scope>IDENTIFICATION</scope>
</reference>
<sequence length="110" mass="12624">MCENTSGTCLSQHGNVRLRESHASLWKFQAHYRSLTGTNDFNNIVKFSINRLIIKVDGRSINKAHTIKFAICLLCVWNYPAVSSCLILGVYKPKSNVVLFCFFVQPRRMR</sequence>
<protein>
    <submittedName>
        <fullName evidence="2">Uncharacterized protein</fullName>
    </submittedName>
</protein>
<dbReference type="Proteomes" id="UP000694416">
    <property type="component" value="Unplaced"/>
</dbReference>
<keyword evidence="1" id="KW-0472">Membrane</keyword>
<evidence type="ECO:0000256" key="1">
    <source>
        <dbReference type="SAM" id="Phobius"/>
    </source>
</evidence>
<evidence type="ECO:0000313" key="2">
    <source>
        <dbReference type="Ensembl" id="ENSPTEP00000028445.1"/>
    </source>
</evidence>
<feature type="transmembrane region" description="Helical" evidence="1">
    <location>
        <begin position="69"/>
        <end position="91"/>
    </location>
</feature>
<organism evidence="2 3">
    <name type="scientific">Piliocolobus tephrosceles</name>
    <name type="common">Ugandan red Colobus</name>
    <dbReference type="NCBI Taxonomy" id="591936"/>
    <lineage>
        <taxon>Eukaryota</taxon>
        <taxon>Metazoa</taxon>
        <taxon>Chordata</taxon>
        <taxon>Craniata</taxon>
        <taxon>Vertebrata</taxon>
        <taxon>Euteleostomi</taxon>
        <taxon>Mammalia</taxon>
        <taxon>Eutheria</taxon>
        <taxon>Euarchontoglires</taxon>
        <taxon>Primates</taxon>
        <taxon>Haplorrhini</taxon>
        <taxon>Catarrhini</taxon>
        <taxon>Cercopithecidae</taxon>
        <taxon>Colobinae</taxon>
        <taxon>Piliocolobus</taxon>
    </lineage>
</organism>
<evidence type="ECO:0000313" key="3">
    <source>
        <dbReference type="Proteomes" id="UP000694416"/>
    </source>
</evidence>
<proteinExistence type="predicted"/>
<name>A0A8C9HZ49_9PRIM</name>
<keyword evidence="1" id="KW-1133">Transmembrane helix</keyword>
<keyword evidence="3" id="KW-1185">Reference proteome</keyword>
<dbReference type="AlphaFoldDB" id="A0A8C9HZ49"/>